<dbReference type="InterPro" id="IPR013763">
    <property type="entry name" value="Cyclin-like_dom"/>
</dbReference>
<accession>A0A9N7R5A0</accession>
<dbReference type="Pfam" id="PF00134">
    <property type="entry name" value="Cyclin_N"/>
    <property type="match status" value="1"/>
</dbReference>
<dbReference type="PANTHER" id="PTHR10177">
    <property type="entry name" value="CYCLINS"/>
    <property type="match status" value="1"/>
</dbReference>
<dbReference type="CDD" id="cd20544">
    <property type="entry name" value="CYCLIN_AtCycD-like_rpt2"/>
    <property type="match status" value="1"/>
</dbReference>
<evidence type="ECO:0000256" key="3">
    <source>
        <dbReference type="ARBA" id="ARBA00023127"/>
    </source>
</evidence>
<dbReference type="SMART" id="SM00385">
    <property type="entry name" value="CYCLIN"/>
    <property type="match status" value="1"/>
</dbReference>
<name>A0A9N7R5A0_STRHE</name>
<evidence type="ECO:0000256" key="6">
    <source>
        <dbReference type="SAM" id="MobiDB-lite"/>
    </source>
</evidence>
<dbReference type="InterPro" id="IPR036915">
    <property type="entry name" value="Cyclin-like_sf"/>
</dbReference>
<keyword evidence="3 5" id="KW-0195">Cyclin</keyword>
<keyword evidence="2" id="KW-0132">Cell division</keyword>
<evidence type="ECO:0000313" key="9">
    <source>
        <dbReference type="EMBL" id="CAA0814240.1"/>
    </source>
</evidence>
<feature type="compositionally biased region" description="Polar residues" evidence="6">
    <location>
        <begin position="290"/>
        <end position="300"/>
    </location>
</feature>
<dbReference type="SUPFAM" id="SSF47954">
    <property type="entry name" value="Cyclin-like"/>
    <property type="match status" value="2"/>
</dbReference>
<evidence type="ECO:0000259" key="8">
    <source>
        <dbReference type="SMART" id="SM01332"/>
    </source>
</evidence>
<dbReference type="InterPro" id="IPR004367">
    <property type="entry name" value="Cyclin_C-dom"/>
</dbReference>
<dbReference type="FunFam" id="1.10.472.10:FF:000060">
    <property type="entry name" value="D6-type cyclin"/>
    <property type="match status" value="1"/>
</dbReference>
<dbReference type="CDD" id="cd20543">
    <property type="entry name" value="CYCLIN_AtCycD-like_rpt1"/>
    <property type="match status" value="1"/>
</dbReference>
<dbReference type="Pfam" id="PF02984">
    <property type="entry name" value="Cyclin_C"/>
    <property type="match status" value="1"/>
</dbReference>
<organism evidence="9 10">
    <name type="scientific">Striga hermonthica</name>
    <name type="common">Purple witchweed</name>
    <name type="synonym">Buchnera hermonthica</name>
    <dbReference type="NCBI Taxonomy" id="68872"/>
    <lineage>
        <taxon>Eukaryota</taxon>
        <taxon>Viridiplantae</taxon>
        <taxon>Streptophyta</taxon>
        <taxon>Embryophyta</taxon>
        <taxon>Tracheophyta</taxon>
        <taxon>Spermatophyta</taxon>
        <taxon>Magnoliopsida</taxon>
        <taxon>eudicotyledons</taxon>
        <taxon>Gunneridae</taxon>
        <taxon>Pentapetalae</taxon>
        <taxon>asterids</taxon>
        <taxon>lamiids</taxon>
        <taxon>Lamiales</taxon>
        <taxon>Orobanchaceae</taxon>
        <taxon>Buchnereae</taxon>
        <taxon>Striga</taxon>
    </lineage>
</organism>
<evidence type="ECO:0000256" key="5">
    <source>
        <dbReference type="RuleBase" id="RU000383"/>
    </source>
</evidence>
<feature type="domain" description="Cyclin-like" evidence="7">
    <location>
        <begin position="71"/>
        <end position="158"/>
    </location>
</feature>
<dbReference type="InterPro" id="IPR006671">
    <property type="entry name" value="Cyclin_N"/>
</dbReference>
<evidence type="ECO:0000256" key="4">
    <source>
        <dbReference type="ARBA" id="ARBA00023306"/>
    </source>
</evidence>
<evidence type="ECO:0000313" key="10">
    <source>
        <dbReference type="Proteomes" id="UP001153555"/>
    </source>
</evidence>
<comment type="similarity">
    <text evidence="1">Belongs to the cyclin family. Cyclin D subfamily.</text>
</comment>
<dbReference type="Proteomes" id="UP001153555">
    <property type="component" value="Unassembled WGS sequence"/>
</dbReference>
<evidence type="ECO:0000259" key="7">
    <source>
        <dbReference type="SMART" id="SM00385"/>
    </source>
</evidence>
<dbReference type="InterPro" id="IPR039361">
    <property type="entry name" value="Cyclin"/>
</dbReference>
<dbReference type="OrthoDB" id="5590282at2759"/>
<dbReference type="AlphaFoldDB" id="A0A9N7R5A0"/>
<dbReference type="PROSITE" id="PS00292">
    <property type="entry name" value="CYCLINS"/>
    <property type="match status" value="1"/>
</dbReference>
<keyword evidence="4" id="KW-0131">Cell cycle</keyword>
<protein>
    <submittedName>
        <fullName evidence="9">Cyclin-D1-1</fullName>
    </submittedName>
</protein>
<keyword evidence="10" id="KW-1185">Reference proteome</keyword>
<dbReference type="Gene3D" id="1.10.472.10">
    <property type="entry name" value="Cyclin-like"/>
    <property type="match status" value="2"/>
</dbReference>
<gene>
    <name evidence="9" type="ORF">SHERM_14543</name>
</gene>
<feature type="domain" description="Cyclin C-terminal" evidence="8">
    <location>
        <begin position="167"/>
        <end position="288"/>
    </location>
</feature>
<comment type="caution">
    <text evidence="9">The sequence shown here is derived from an EMBL/GenBank/DDBJ whole genome shotgun (WGS) entry which is preliminary data.</text>
</comment>
<feature type="region of interest" description="Disordered" evidence="6">
    <location>
        <begin position="290"/>
        <end position="323"/>
    </location>
</feature>
<reference evidence="9" key="1">
    <citation type="submission" date="2019-12" db="EMBL/GenBank/DDBJ databases">
        <authorList>
            <person name="Scholes J."/>
        </authorList>
    </citation>
    <scope>NUCLEOTIDE SEQUENCE</scope>
</reference>
<evidence type="ECO:0000256" key="1">
    <source>
        <dbReference type="ARBA" id="ARBA00009065"/>
    </source>
</evidence>
<dbReference type="EMBL" id="CACSLK010012206">
    <property type="protein sequence ID" value="CAA0814240.1"/>
    <property type="molecule type" value="Genomic_DNA"/>
</dbReference>
<dbReference type="InterPro" id="IPR048258">
    <property type="entry name" value="Cyclins_cyclin-box"/>
</dbReference>
<dbReference type="GO" id="GO:0051301">
    <property type="term" value="P:cell division"/>
    <property type="evidence" value="ECO:0007669"/>
    <property type="project" value="UniProtKB-KW"/>
</dbReference>
<dbReference type="SMART" id="SM01332">
    <property type="entry name" value="Cyclin_C"/>
    <property type="match status" value="1"/>
</dbReference>
<evidence type="ECO:0000256" key="2">
    <source>
        <dbReference type="ARBA" id="ARBA00022618"/>
    </source>
</evidence>
<proteinExistence type="inferred from homology"/>
<sequence length="323" mass="35326">MSHRLDSAPLSVEELAAARSADHPPPPLLSDESSFVDRILDSDLRHVPRPDYVRLCRSRSRLRTLRQDSINSILQVRAHFGFKAVTAFLSISYFDRFLSSRTLPETRWAFHLLMVTCLSLAAKMEEIRVPLLLELQALEPAHVFQPGTVQRMELLVLGALKWNLRTVTPFDFLNCFIAVLRPPSAGSESVSAIFGVASGIILKTTRVIDFLGFPPSVVAAAAAIAAAGEGMDLPDTLDGRISREMVKSCHQLMDEYLFDACPSKELSIDPVEPPSPLGVLEAAACATCESQPETPASVSGSDADETDRANKRQRSSEPGVQES</sequence>